<dbReference type="STRING" id="4565.A0A3B6QE07"/>
<sequence length="106" mass="11624">MCELLKHGAAPFDDMIQHSSVIRTCALGLANNLKGHQSIAPAAAMVGRAKEAKKLCDWIKRKKKLVTFSLCEPHGLEECRLIRMKALDVMTSILQESSFPSSKVSG</sequence>
<protein>
    <submittedName>
        <fullName evidence="1">Uncharacterized protein</fullName>
    </submittedName>
</protein>
<dbReference type="Gramene" id="TraesMAC6D03G03673050.1">
    <property type="protein sequence ID" value="TraesMAC6D03G03673050.1"/>
    <property type="gene ID" value="TraesMAC6D03G03673050"/>
</dbReference>
<dbReference type="Gramene" id="TraesWEE_scaffold_070216_01G000100.1">
    <property type="protein sequence ID" value="TraesWEE_scaffold_070216_01G000100.1"/>
    <property type="gene ID" value="TraesWEE_scaffold_070216_01G000100"/>
</dbReference>
<dbReference type="EnsemblPlants" id="TraesCS6D02G098900.1">
    <property type="protein sequence ID" value="TraesCS6D02G098900.1"/>
    <property type="gene ID" value="TraesCS6D02G098900"/>
</dbReference>
<name>A0A3B6QE07_WHEAT</name>
<dbReference type="OrthoDB" id="679995at2759"/>
<reference evidence="1" key="1">
    <citation type="submission" date="2018-08" db="EMBL/GenBank/DDBJ databases">
        <authorList>
            <person name="Rossello M."/>
        </authorList>
    </citation>
    <scope>NUCLEOTIDE SEQUENCE [LARGE SCALE GENOMIC DNA]</scope>
    <source>
        <strain evidence="1">cv. Chinese Spring</strain>
    </source>
</reference>
<dbReference type="Proteomes" id="UP000019116">
    <property type="component" value="Chromosome 6D"/>
</dbReference>
<dbReference type="Gramene" id="TraesCS6D03G0213900.1">
    <property type="protein sequence ID" value="TraesCS6D03G0213900.1.CDS"/>
    <property type="gene ID" value="TraesCS6D03G0213900"/>
</dbReference>
<dbReference type="Gramene" id="TraesCAD_scaffold_050856_01G000200.1">
    <property type="protein sequence ID" value="TraesCAD_scaffold_050856_01G000200.1"/>
    <property type="gene ID" value="TraesCAD_scaffold_050856_01G000200"/>
</dbReference>
<evidence type="ECO:0000313" key="2">
    <source>
        <dbReference type="Proteomes" id="UP000019116"/>
    </source>
</evidence>
<dbReference type="OMA" id="ECCLIRI"/>
<evidence type="ECO:0000313" key="1">
    <source>
        <dbReference type="EnsemblPlants" id="TraesCS6D02G098900.1"/>
    </source>
</evidence>
<dbReference type="AlphaFoldDB" id="A0A3B6QE07"/>
<keyword evidence="2" id="KW-1185">Reference proteome</keyword>
<accession>A0A3B6QE07</accession>
<dbReference type="Gramene" id="TraesCLE_scaffold_109116_01G000200.1">
    <property type="protein sequence ID" value="TraesCLE_scaffold_109116_01G000200.1"/>
    <property type="gene ID" value="TraesCLE_scaffold_109116_01G000200"/>
</dbReference>
<dbReference type="Gramene" id="TraesRN6D0100238400.1">
    <property type="protein sequence ID" value="TraesRN6D0100238400.1"/>
    <property type="gene ID" value="TraesRN6D0100238400"/>
</dbReference>
<organism evidence="1">
    <name type="scientific">Triticum aestivum</name>
    <name type="common">Wheat</name>
    <dbReference type="NCBI Taxonomy" id="4565"/>
    <lineage>
        <taxon>Eukaryota</taxon>
        <taxon>Viridiplantae</taxon>
        <taxon>Streptophyta</taxon>
        <taxon>Embryophyta</taxon>
        <taxon>Tracheophyta</taxon>
        <taxon>Spermatophyta</taxon>
        <taxon>Magnoliopsida</taxon>
        <taxon>Liliopsida</taxon>
        <taxon>Poales</taxon>
        <taxon>Poaceae</taxon>
        <taxon>BOP clade</taxon>
        <taxon>Pooideae</taxon>
        <taxon>Triticodae</taxon>
        <taxon>Triticeae</taxon>
        <taxon>Triticinae</taxon>
        <taxon>Triticum</taxon>
    </lineage>
</organism>
<dbReference type="Gramene" id="TraesCS6D02G098900.1">
    <property type="protein sequence ID" value="TraesCS6D02G098900.1"/>
    <property type="gene ID" value="TraesCS6D02G098900"/>
</dbReference>
<dbReference type="Gramene" id="TraesROB_scaffold_060547_01G000200.1">
    <property type="protein sequence ID" value="TraesROB_scaffold_060547_01G000200.1"/>
    <property type="gene ID" value="TraesROB_scaffold_060547_01G000200"/>
</dbReference>
<proteinExistence type="predicted"/>
<reference evidence="1" key="2">
    <citation type="submission" date="2018-10" db="UniProtKB">
        <authorList>
            <consortium name="EnsemblPlants"/>
        </authorList>
    </citation>
    <scope>IDENTIFICATION</scope>
</reference>